<name>A0A017T672_9BACT</name>
<evidence type="ECO:0000256" key="1">
    <source>
        <dbReference type="SAM" id="SignalP"/>
    </source>
</evidence>
<reference evidence="2 3" key="1">
    <citation type="submission" date="2013-05" db="EMBL/GenBank/DDBJ databases">
        <title>Genome assembly of Chondromyces apiculatus DSM 436.</title>
        <authorList>
            <person name="Sharma G."/>
            <person name="Khatri I."/>
            <person name="Kaur C."/>
            <person name="Mayilraj S."/>
            <person name="Subramanian S."/>
        </authorList>
    </citation>
    <scope>NUCLEOTIDE SEQUENCE [LARGE SCALE GENOMIC DNA]</scope>
    <source>
        <strain evidence="2 3">DSM 436</strain>
    </source>
</reference>
<organism evidence="2 3">
    <name type="scientific">Chondromyces apiculatus DSM 436</name>
    <dbReference type="NCBI Taxonomy" id="1192034"/>
    <lineage>
        <taxon>Bacteria</taxon>
        <taxon>Pseudomonadati</taxon>
        <taxon>Myxococcota</taxon>
        <taxon>Polyangia</taxon>
        <taxon>Polyangiales</taxon>
        <taxon>Polyangiaceae</taxon>
        <taxon>Chondromyces</taxon>
    </lineage>
</organism>
<gene>
    <name evidence="2" type="ORF">CAP_4194</name>
</gene>
<dbReference type="PROSITE" id="PS51257">
    <property type="entry name" value="PROKAR_LIPOPROTEIN"/>
    <property type="match status" value="1"/>
</dbReference>
<feature type="chain" id="PRO_5001499993" description="Lipoprotein" evidence="1">
    <location>
        <begin position="25"/>
        <end position="69"/>
    </location>
</feature>
<keyword evidence="3" id="KW-1185">Reference proteome</keyword>
<evidence type="ECO:0000313" key="3">
    <source>
        <dbReference type="Proteomes" id="UP000019678"/>
    </source>
</evidence>
<keyword evidence="1" id="KW-0732">Signal</keyword>
<evidence type="ECO:0000313" key="2">
    <source>
        <dbReference type="EMBL" id="EYF04719.1"/>
    </source>
</evidence>
<dbReference type="Proteomes" id="UP000019678">
    <property type="component" value="Unassembled WGS sequence"/>
</dbReference>
<proteinExistence type="predicted"/>
<dbReference type="AlphaFoldDB" id="A0A017T672"/>
<comment type="caution">
    <text evidence="2">The sequence shown here is derived from an EMBL/GenBank/DDBJ whole genome shotgun (WGS) entry which is preliminary data.</text>
</comment>
<dbReference type="EMBL" id="ASRX01000030">
    <property type="protein sequence ID" value="EYF04719.1"/>
    <property type="molecule type" value="Genomic_DNA"/>
</dbReference>
<evidence type="ECO:0008006" key="4">
    <source>
        <dbReference type="Google" id="ProtNLM"/>
    </source>
</evidence>
<feature type="signal peptide" evidence="1">
    <location>
        <begin position="1"/>
        <end position="24"/>
    </location>
</feature>
<dbReference type="RefSeq" id="WP_044243596.1">
    <property type="nucleotide sequence ID" value="NZ_ASRX01000030.1"/>
</dbReference>
<sequence>MLARQGTFLTLTLLALLSAGCAYLKEQAAGSCTQSCHGLDHEAHTECISRCGGAPPNPSRAAAEEEETK</sequence>
<accession>A0A017T672</accession>
<dbReference type="STRING" id="1192034.CAP_4194"/>
<protein>
    <recommendedName>
        <fullName evidence="4">Lipoprotein</fullName>
    </recommendedName>
</protein>